<reference evidence="2" key="1">
    <citation type="submission" date="2016-10" db="EMBL/GenBank/DDBJ databases">
        <authorList>
            <person name="Varghese N."/>
            <person name="Submissions S."/>
        </authorList>
    </citation>
    <scope>NUCLEOTIDE SEQUENCE [LARGE SCALE GENOMIC DNA]</scope>
    <source>
        <strain evidence="2">DSM 24740</strain>
    </source>
</reference>
<accession>A0A1H9I8E5</accession>
<keyword evidence="2" id="KW-1185">Reference proteome</keyword>
<proteinExistence type="predicted"/>
<dbReference type="InParanoid" id="A0A1H9I8E5"/>
<gene>
    <name evidence="1" type="ORF">SAMN05444359_11483</name>
</gene>
<dbReference type="Proteomes" id="UP000199021">
    <property type="component" value="Unassembled WGS sequence"/>
</dbReference>
<protein>
    <submittedName>
        <fullName evidence="1">Uncharacterized protein</fullName>
    </submittedName>
</protein>
<dbReference type="RefSeq" id="WP_175489381.1">
    <property type="nucleotide sequence ID" value="NZ_FOFB01000014.1"/>
</dbReference>
<evidence type="ECO:0000313" key="2">
    <source>
        <dbReference type="Proteomes" id="UP000199021"/>
    </source>
</evidence>
<evidence type="ECO:0000313" key="1">
    <source>
        <dbReference type="EMBL" id="SEQ70816.1"/>
    </source>
</evidence>
<name>A0A1H9I8E5_9BACT</name>
<sequence>MTYTKPRYIVVLLGLFTCFPLLGQPKLDQNFLLNAFNSLSPVERFHSTRTDDFITYFTFHPVSRSNGAVRFYLSSTFTDENGKTIVESGRIIEMSEVLLPDEPLQLIVQPVVIYLNCYEFSRNDMKPSTKFLKEELNTWRACGYSVQQPTKITKG</sequence>
<dbReference type="STRING" id="478744.SAMN05444359_11483"/>
<organism evidence="1 2">
    <name type="scientific">Neolewinella agarilytica</name>
    <dbReference type="NCBI Taxonomy" id="478744"/>
    <lineage>
        <taxon>Bacteria</taxon>
        <taxon>Pseudomonadati</taxon>
        <taxon>Bacteroidota</taxon>
        <taxon>Saprospiria</taxon>
        <taxon>Saprospirales</taxon>
        <taxon>Lewinellaceae</taxon>
        <taxon>Neolewinella</taxon>
    </lineage>
</organism>
<dbReference type="AlphaFoldDB" id="A0A1H9I8E5"/>
<dbReference type="EMBL" id="FOFB01000014">
    <property type="protein sequence ID" value="SEQ70816.1"/>
    <property type="molecule type" value="Genomic_DNA"/>
</dbReference>